<dbReference type="OrthoDB" id="408631at2759"/>
<keyword evidence="1" id="KW-0378">Hydrolase</keyword>
<dbReference type="GO" id="GO:0016787">
    <property type="term" value="F:hydrolase activity"/>
    <property type="evidence" value="ECO:0007669"/>
    <property type="project" value="UniProtKB-KW"/>
</dbReference>
<proteinExistence type="predicted"/>
<comment type="caution">
    <text evidence="3">The sequence shown here is derived from an EMBL/GenBank/DDBJ whole genome shotgun (WGS) entry which is preliminary data.</text>
</comment>
<evidence type="ECO:0000313" key="4">
    <source>
        <dbReference type="Proteomes" id="UP000325902"/>
    </source>
</evidence>
<dbReference type="Pfam" id="PF07859">
    <property type="entry name" value="Abhydrolase_3"/>
    <property type="match status" value="1"/>
</dbReference>
<name>A0A5N5D374_9PEZI</name>
<protein>
    <recommendedName>
        <fullName evidence="2">Alpha/beta hydrolase fold-3 domain-containing protein</fullName>
    </recommendedName>
</protein>
<accession>A0A5N5D374</accession>
<dbReference type="EMBL" id="VCHE01000087">
    <property type="protein sequence ID" value="KAB2572007.1"/>
    <property type="molecule type" value="Genomic_DNA"/>
</dbReference>
<reference evidence="3 4" key="1">
    <citation type="journal article" date="2019" name="Sci. Rep.">
        <title>A multi-omics analysis of the grapevine pathogen Lasiodiplodia theobromae reveals that temperature affects the expression of virulence- and pathogenicity-related genes.</title>
        <authorList>
            <person name="Felix C."/>
            <person name="Meneses R."/>
            <person name="Goncalves M.F.M."/>
            <person name="Tilleman L."/>
            <person name="Duarte A.S."/>
            <person name="Jorrin-Novo J.V."/>
            <person name="Van de Peer Y."/>
            <person name="Deforce D."/>
            <person name="Van Nieuwerburgh F."/>
            <person name="Esteves A.C."/>
            <person name="Alves A."/>
        </authorList>
    </citation>
    <scope>NUCLEOTIDE SEQUENCE [LARGE SCALE GENOMIC DNA]</scope>
    <source>
        <strain evidence="3 4">LA-SOL3</strain>
    </source>
</reference>
<dbReference type="AlphaFoldDB" id="A0A5N5D374"/>
<gene>
    <name evidence="3" type="ORF">DBV05_g9319</name>
</gene>
<feature type="domain" description="Alpha/beta hydrolase fold-3" evidence="2">
    <location>
        <begin position="92"/>
        <end position="308"/>
    </location>
</feature>
<dbReference type="SUPFAM" id="SSF53474">
    <property type="entry name" value="alpha/beta-Hydrolases"/>
    <property type="match status" value="1"/>
</dbReference>
<dbReference type="Gene3D" id="3.40.50.1820">
    <property type="entry name" value="alpha/beta hydrolase"/>
    <property type="match status" value="1"/>
</dbReference>
<dbReference type="PANTHER" id="PTHR48081">
    <property type="entry name" value="AB HYDROLASE SUPERFAMILY PROTEIN C4A8.06C"/>
    <property type="match status" value="1"/>
</dbReference>
<dbReference type="Proteomes" id="UP000325902">
    <property type="component" value="Unassembled WGS sequence"/>
</dbReference>
<evidence type="ECO:0000313" key="3">
    <source>
        <dbReference type="EMBL" id="KAB2572007.1"/>
    </source>
</evidence>
<dbReference type="InterPro" id="IPR013094">
    <property type="entry name" value="AB_hydrolase_3"/>
</dbReference>
<evidence type="ECO:0000259" key="2">
    <source>
        <dbReference type="Pfam" id="PF07859"/>
    </source>
</evidence>
<dbReference type="PANTHER" id="PTHR48081:SF8">
    <property type="entry name" value="ALPHA_BETA HYDROLASE FOLD-3 DOMAIN-CONTAINING PROTEIN-RELATED"/>
    <property type="match status" value="1"/>
</dbReference>
<dbReference type="InterPro" id="IPR029058">
    <property type="entry name" value="AB_hydrolase_fold"/>
</dbReference>
<keyword evidence="4" id="KW-1185">Reference proteome</keyword>
<organism evidence="3 4">
    <name type="scientific">Lasiodiplodia theobromae</name>
    <dbReference type="NCBI Taxonomy" id="45133"/>
    <lineage>
        <taxon>Eukaryota</taxon>
        <taxon>Fungi</taxon>
        <taxon>Dikarya</taxon>
        <taxon>Ascomycota</taxon>
        <taxon>Pezizomycotina</taxon>
        <taxon>Dothideomycetes</taxon>
        <taxon>Dothideomycetes incertae sedis</taxon>
        <taxon>Botryosphaeriales</taxon>
        <taxon>Botryosphaeriaceae</taxon>
        <taxon>Lasiodiplodia</taxon>
    </lineage>
</organism>
<sequence length="341" mass="37285">MAESWKELGKKDPKYQKAYDTLLQTPRPATPAELRAIYSAAKSANGNSGSSYEDNGRIIAEDISIPLRDGTTTKARLHRSKKAATEPAPLAVIIHGGGYITGDRFDESWTCQILVEEIGAVALAIEYRRAPEYPFPTAIHDAWDAVKWAAESAETLGADPTKAGFIVGGNSAGGNLATVIGYLAKQENFSPSITGLAIQVPVISGEAGLPEHLRPELQSYAGSGVDAPIMNSNDVRMFLGHYNPDLTSPLFNPWAHGVDLSGYPPVFFQIAGMDPLRDEGLLFERHLRQEYSVATQLKVYSALPHAFWFIPLPEFADAIEQARLDYRQGVRWLIEQTKSDA</sequence>
<evidence type="ECO:0000256" key="1">
    <source>
        <dbReference type="ARBA" id="ARBA00022801"/>
    </source>
</evidence>
<dbReference type="InterPro" id="IPR050300">
    <property type="entry name" value="GDXG_lipolytic_enzyme"/>
</dbReference>